<reference evidence="3" key="1">
    <citation type="journal article" date="2010" name="Science">
        <title>The genome of the Western clawed frog Xenopus tropicalis.</title>
        <authorList>
            <person name="Hellsten U."/>
            <person name="Harland R.M."/>
            <person name="Gilchrist M.J."/>
            <person name="Hendrix D."/>
            <person name="Jurka J."/>
            <person name="Kapitonov V."/>
            <person name="Ovcharenko I."/>
            <person name="Putnam N.H."/>
            <person name="Shu S."/>
            <person name="Taher L."/>
            <person name="Blitz I.L."/>
            <person name="Blumberg B."/>
            <person name="Dichmann D.S."/>
            <person name="Dubchak I."/>
            <person name="Amaya E."/>
            <person name="Detter J.C."/>
            <person name="Fletcher R."/>
            <person name="Gerhard D.S."/>
            <person name="Goodstein D."/>
            <person name="Graves T."/>
            <person name="Grigoriev I.V."/>
            <person name="Grimwood J."/>
            <person name="Kawashima T."/>
            <person name="Lindquist E."/>
            <person name="Lucas S.M."/>
            <person name="Mead P.E."/>
            <person name="Mitros T."/>
            <person name="Ogino H."/>
            <person name="Ohta Y."/>
            <person name="Poliakov A.V."/>
            <person name="Pollet N."/>
            <person name="Robert J."/>
            <person name="Salamov A."/>
            <person name="Sater A.K."/>
            <person name="Schmutz J."/>
            <person name="Terry A."/>
            <person name="Vize P.D."/>
            <person name="Warren W.C."/>
            <person name="Wells D."/>
            <person name="Wills A."/>
            <person name="Wilson R.K."/>
            <person name="Zimmerman L.B."/>
            <person name="Zorn A.M."/>
            <person name="Grainger R."/>
            <person name="Grammer T."/>
            <person name="Khokha M.K."/>
            <person name="Richardson P.M."/>
            <person name="Rokhsar D.S."/>
        </authorList>
    </citation>
    <scope>NUCLEOTIDE SEQUENCE [LARGE SCALE GENOMIC DNA]</scope>
    <source>
        <strain evidence="3">Nigerian</strain>
    </source>
</reference>
<dbReference type="GeneTree" id="ENSGT00940000154669"/>
<keyword evidence="2" id="KW-0732">Signal</keyword>
<dbReference type="InParanoid" id="A0A803JMR8"/>
<evidence type="ECO:0000256" key="1">
    <source>
        <dbReference type="SAM" id="MobiDB-lite"/>
    </source>
</evidence>
<feature type="region of interest" description="Disordered" evidence="1">
    <location>
        <begin position="25"/>
        <end position="109"/>
    </location>
</feature>
<dbReference type="Ensembl" id="ENSXETT00000108908">
    <property type="protein sequence ID" value="ENSXETP00000109283"/>
    <property type="gene ID" value="ENSXETG00000049049"/>
</dbReference>
<feature type="compositionally biased region" description="Basic residues" evidence="1">
    <location>
        <begin position="46"/>
        <end position="64"/>
    </location>
</feature>
<feature type="compositionally biased region" description="Basic and acidic residues" evidence="1">
    <location>
        <begin position="73"/>
        <end position="82"/>
    </location>
</feature>
<accession>A0A803JMR8</accession>
<reference evidence="3" key="2">
    <citation type="submission" date="2021-03" db="UniProtKB">
        <authorList>
            <consortium name="Ensembl"/>
        </authorList>
    </citation>
    <scope>IDENTIFICATION</scope>
</reference>
<feature type="compositionally biased region" description="Low complexity" evidence="1">
    <location>
        <begin position="27"/>
        <end position="38"/>
    </location>
</feature>
<evidence type="ECO:0000256" key="2">
    <source>
        <dbReference type="SAM" id="SignalP"/>
    </source>
</evidence>
<organism evidence="3">
    <name type="scientific">Xenopus tropicalis</name>
    <name type="common">Western clawed frog</name>
    <name type="synonym">Silurana tropicalis</name>
    <dbReference type="NCBI Taxonomy" id="8364"/>
    <lineage>
        <taxon>Eukaryota</taxon>
        <taxon>Metazoa</taxon>
        <taxon>Chordata</taxon>
        <taxon>Craniata</taxon>
        <taxon>Vertebrata</taxon>
        <taxon>Euteleostomi</taxon>
        <taxon>Amphibia</taxon>
        <taxon>Batrachia</taxon>
        <taxon>Anura</taxon>
        <taxon>Pipoidea</taxon>
        <taxon>Pipidae</taxon>
        <taxon>Xenopodinae</taxon>
        <taxon>Xenopus</taxon>
        <taxon>Silurana</taxon>
    </lineage>
</organism>
<protein>
    <submittedName>
        <fullName evidence="3">Uncharacterized protein</fullName>
    </submittedName>
</protein>
<dbReference type="PANTHER" id="PTHR21301">
    <property type="entry name" value="REVERSE TRANSCRIPTASE"/>
    <property type="match status" value="1"/>
</dbReference>
<dbReference type="PANTHER" id="PTHR21301:SF13">
    <property type="match status" value="1"/>
</dbReference>
<evidence type="ECO:0000313" key="3">
    <source>
        <dbReference type="Ensembl" id="ENSXETP00000109283"/>
    </source>
</evidence>
<sequence length="503" mass="56363">MFYITSLLCLLHLFFFGVRSGSINERSGGSTWPGSSTGAQTQNITPKKRTHGSTRRSRRRRKHGCGLAISTTGDREREEGQGRWKGSPQLVSNHTPAPDGAVGELDGTEGKANGRDINIINLSSYTLTDDECKLLSRGLNFVPSMHCDLFKASLDLNKFVRLITLRRHFADKQDDGSFLEDCGMSSDQSTPEPNGDISPDTERMPLSCPLDFQDECAVLTLKDLHKEGFWGDVENVTVTHTDLRSKSVYYPIQSKNYYINLFQKLVQQDIDGLAEKWGRTQGKMRSGLEFANLTAGETRALKSLSNNKQIVIKAADKGGSVVVLDAAKYEGEIKRQLMDTDTYIPLEKDPTVYFQKLLGDLLSEGLSMGILNNKEHDYLHCINPIIPIFHILPKVHKSLEDVKGRPIVAGIGSLNEGLSCYVDKLLMPLVLQLPTYLRDTTMCINKLADLEWKPTYRWFSMDVAALYSSIDHTLGLNSIQYWLQQEGCFPAIQMDFILQAVHF</sequence>
<feature type="region of interest" description="Disordered" evidence="1">
    <location>
        <begin position="180"/>
        <end position="203"/>
    </location>
</feature>
<dbReference type="AlphaFoldDB" id="A0A803JMR8"/>
<feature type="signal peptide" evidence="2">
    <location>
        <begin position="1"/>
        <end position="20"/>
    </location>
</feature>
<proteinExistence type="predicted"/>
<feature type="chain" id="PRO_5030834093" evidence="2">
    <location>
        <begin position="21"/>
        <end position="503"/>
    </location>
</feature>
<name>A0A803JMR8_XENTR</name>